<organism evidence="2 3">
    <name type="scientific">Oopsacas minuta</name>
    <dbReference type="NCBI Taxonomy" id="111878"/>
    <lineage>
        <taxon>Eukaryota</taxon>
        <taxon>Metazoa</taxon>
        <taxon>Porifera</taxon>
        <taxon>Hexactinellida</taxon>
        <taxon>Hexasterophora</taxon>
        <taxon>Lyssacinosida</taxon>
        <taxon>Leucopsacidae</taxon>
        <taxon>Oopsacas</taxon>
    </lineage>
</organism>
<protein>
    <submittedName>
        <fullName evidence="2">StAR-related lipid transfer protein 7, mitochondrial-like isoform X2</fullName>
    </submittedName>
</protein>
<dbReference type="Proteomes" id="UP001165289">
    <property type="component" value="Unassembled WGS sequence"/>
</dbReference>
<dbReference type="AlphaFoldDB" id="A0AAV7JZ43"/>
<dbReference type="InterPro" id="IPR023393">
    <property type="entry name" value="START-like_dom_sf"/>
</dbReference>
<dbReference type="InterPro" id="IPR051213">
    <property type="entry name" value="START_lipid_transfer"/>
</dbReference>
<feature type="region of interest" description="Disordered" evidence="1">
    <location>
        <begin position="1"/>
        <end position="22"/>
    </location>
</feature>
<dbReference type="PANTHER" id="PTHR19308">
    <property type="entry name" value="PHOSPHATIDYLCHOLINE TRANSFER PROTEIN"/>
    <property type="match status" value="1"/>
</dbReference>
<keyword evidence="3" id="KW-1185">Reference proteome</keyword>
<name>A0AAV7JZ43_9METZ</name>
<dbReference type="Gene3D" id="3.30.530.20">
    <property type="match status" value="1"/>
</dbReference>
<dbReference type="SUPFAM" id="SSF55961">
    <property type="entry name" value="Bet v1-like"/>
    <property type="match status" value="1"/>
</dbReference>
<comment type="caution">
    <text evidence="2">The sequence shown here is derived from an EMBL/GenBank/DDBJ whole genome shotgun (WGS) entry which is preliminary data.</text>
</comment>
<dbReference type="PANTHER" id="PTHR19308:SF8">
    <property type="entry name" value="STAR-RELATED LIPID TRANSFER PROTEIN 7, MITOCHONDRIAL"/>
    <property type="match status" value="1"/>
</dbReference>
<accession>A0AAV7JZ43</accession>
<evidence type="ECO:0000256" key="1">
    <source>
        <dbReference type="SAM" id="MobiDB-lite"/>
    </source>
</evidence>
<gene>
    <name evidence="2" type="ORF">LOD99_3801</name>
</gene>
<dbReference type="EMBL" id="JAKMXF010000288">
    <property type="protein sequence ID" value="KAI6653276.1"/>
    <property type="molecule type" value="Genomic_DNA"/>
</dbReference>
<proteinExistence type="predicted"/>
<reference evidence="2 3" key="1">
    <citation type="journal article" date="2023" name="BMC Biol.">
        <title>The compact genome of the sponge Oopsacas minuta (Hexactinellida) is lacking key metazoan core genes.</title>
        <authorList>
            <person name="Santini S."/>
            <person name="Schenkelaars Q."/>
            <person name="Jourda C."/>
            <person name="Duchesne M."/>
            <person name="Belahbib H."/>
            <person name="Rocher C."/>
            <person name="Selva M."/>
            <person name="Riesgo A."/>
            <person name="Vervoort M."/>
            <person name="Leys S.P."/>
            <person name="Kodjabachian L."/>
            <person name="Le Bivic A."/>
            <person name="Borchiellini C."/>
            <person name="Claverie J.M."/>
            <person name="Renard E."/>
        </authorList>
    </citation>
    <scope>NUCLEOTIDE SEQUENCE [LARGE SCALE GENOMIC DNA]</scope>
    <source>
        <strain evidence="2">SPO-2</strain>
    </source>
</reference>
<evidence type="ECO:0000313" key="2">
    <source>
        <dbReference type="EMBL" id="KAI6653276.1"/>
    </source>
</evidence>
<sequence>MGTSRDTQLPCSPTEYTSTSSKEEKSKSNIKWWKSPLVSNDTKNNLCENGWECLVSKSDIVIFRKPKENSAAYIYKVFGRNFDISAADFFFSQVDNSYRKTWDKYVWDIVCLGEDKESKQQLLYWVVKYPVSSKDTVYAGYKHHPLEIGYHIYSCIFIPVIRTCIATPKDVLSSYVQPASTVLKIYFYELIKRNFTRIELLNLCELLVPEN</sequence>
<evidence type="ECO:0000313" key="3">
    <source>
        <dbReference type="Proteomes" id="UP001165289"/>
    </source>
</evidence>
<feature type="compositionally biased region" description="Polar residues" evidence="1">
    <location>
        <begin position="1"/>
        <end position="11"/>
    </location>
</feature>